<protein>
    <submittedName>
        <fullName evidence="2">Uncharacterized protein</fullName>
    </submittedName>
</protein>
<evidence type="ECO:0000256" key="1">
    <source>
        <dbReference type="SAM" id="MobiDB-lite"/>
    </source>
</evidence>
<dbReference type="VEuPathDB" id="TriTrypDB:LDHU3_31.0210"/>
<dbReference type="AlphaFoldDB" id="A0A3S7X423"/>
<feature type="region of interest" description="Disordered" evidence="1">
    <location>
        <begin position="1"/>
        <end position="54"/>
    </location>
</feature>
<dbReference type="Proteomes" id="UP000274082">
    <property type="component" value="Chromosome 31"/>
</dbReference>
<accession>A0A3S7X423</accession>
<name>A0A3S7X423_LEIDO</name>
<reference evidence="2 3" key="1">
    <citation type="journal article" date="2018" name="Sci. Rep.">
        <title>A complete Leishmania donovani reference genome identifies novel genetic variations associated with virulence.</title>
        <authorList>
            <person name="Lypaczewski P."/>
            <person name="Hoshizaki J."/>
            <person name="Zhang W.-W."/>
            <person name="McCall L.-I."/>
            <person name="Torcivia-Rodriguez J."/>
            <person name="Simonyan V."/>
            <person name="Kaur A."/>
            <person name="Dewar K."/>
            <person name="Matlashewski G."/>
        </authorList>
    </citation>
    <scope>NUCLEOTIDE SEQUENCE [LARGE SCALE GENOMIC DNA]</scope>
    <source>
        <strain evidence="2 3">LdCL</strain>
    </source>
</reference>
<evidence type="ECO:0000313" key="3">
    <source>
        <dbReference type="Proteomes" id="UP000274082"/>
    </source>
</evidence>
<evidence type="ECO:0000313" key="2">
    <source>
        <dbReference type="EMBL" id="AYU81196.1"/>
    </source>
</evidence>
<keyword evidence="3" id="KW-1185">Reference proteome</keyword>
<sequence length="227" mass="24188">MDTAAFTAERRSGGAPATATSPHAKAASRDDRGIPAALEAPLGTTSTSFPRPSPQWMRIQNSTRALHAWEAKYAVVEADAQAEMEAAVGGNAALTEDLQHLCREDALLSKDEAALRGEDGALQADGAAVDGQSRAAAAQALVAASTNARRRQALREAQREFAQTQARHADSLHSLTAEMRQVEASTAGAEAQAQLLVQLIADKERKLALDTDSIRSRERDRLAPVER</sequence>
<dbReference type="VEuPathDB" id="TriTrypDB:LdCL_310006700"/>
<dbReference type="EMBL" id="CP029530">
    <property type="protein sequence ID" value="AYU81196.1"/>
    <property type="molecule type" value="Genomic_DNA"/>
</dbReference>
<proteinExistence type="predicted"/>
<gene>
    <name evidence="2" type="ORF">LdCL_310006700</name>
</gene>
<organism evidence="2 3">
    <name type="scientific">Leishmania donovani</name>
    <dbReference type="NCBI Taxonomy" id="5661"/>
    <lineage>
        <taxon>Eukaryota</taxon>
        <taxon>Discoba</taxon>
        <taxon>Euglenozoa</taxon>
        <taxon>Kinetoplastea</taxon>
        <taxon>Metakinetoplastina</taxon>
        <taxon>Trypanosomatida</taxon>
        <taxon>Trypanosomatidae</taxon>
        <taxon>Leishmaniinae</taxon>
        <taxon>Leishmania</taxon>
    </lineage>
</organism>